<dbReference type="Proteomes" id="UP000054324">
    <property type="component" value="Unassembled WGS sequence"/>
</dbReference>
<reference evidence="1 2" key="1">
    <citation type="submission" date="2013-11" db="EMBL/GenBank/DDBJ databases">
        <title>Opisthorchis viverrini - life in the bile duct.</title>
        <authorList>
            <person name="Young N.D."/>
            <person name="Nagarajan N."/>
            <person name="Lin S.J."/>
            <person name="Korhonen P.K."/>
            <person name="Jex A.R."/>
            <person name="Hall R.S."/>
            <person name="Safavi-Hemami H."/>
            <person name="Kaewkong W."/>
            <person name="Bertrand D."/>
            <person name="Gao S."/>
            <person name="Seet Q."/>
            <person name="Wongkham S."/>
            <person name="Teh B.T."/>
            <person name="Wongkham C."/>
            <person name="Intapan P.M."/>
            <person name="Maleewong W."/>
            <person name="Yang X."/>
            <person name="Hu M."/>
            <person name="Wang Z."/>
            <person name="Hofmann A."/>
            <person name="Sternberg P.W."/>
            <person name="Tan P."/>
            <person name="Wang J."/>
            <person name="Gasser R.B."/>
        </authorList>
    </citation>
    <scope>NUCLEOTIDE SEQUENCE [LARGE SCALE GENOMIC DNA]</scope>
</reference>
<protein>
    <submittedName>
        <fullName evidence="1">Uncharacterized protein</fullName>
    </submittedName>
</protein>
<gene>
    <name evidence="1" type="ORF">T265_15684</name>
</gene>
<keyword evidence="2" id="KW-1185">Reference proteome</keyword>
<dbReference type="AlphaFoldDB" id="A0A074YWJ7"/>
<evidence type="ECO:0000313" key="1">
    <source>
        <dbReference type="EMBL" id="KER19053.1"/>
    </source>
</evidence>
<dbReference type="RefSeq" id="XP_009177201.1">
    <property type="nucleotide sequence ID" value="XM_009178937.1"/>
</dbReference>
<evidence type="ECO:0000313" key="2">
    <source>
        <dbReference type="Proteomes" id="UP000054324"/>
    </source>
</evidence>
<name>A0A074YWJ7_OPIVI</name>
<accession>A0A074YWJ7</accession>
<organism evidence="1 2">
    <name type="scientific">Opisthorchis viverrini</name>
    <name type="common">Southeast Asian liver fluke</name>
    <dbReference type="NCBI Taxonomy" id="6198"/>
    <lineage>
        <taxon>Eukaryota</taxon>
        <taxon>Metazoa</taxon>
        <taxon>Spiralia</taxon>
        <taxon>Lophotrochozoa</taxon>
        <taxon>Platyhelminthes</taxon>
        <taxon>Trematoda</taxon>
        <taxon>Digenea</taxon>
        <taxon>Opisthorchiida</taxon>
        <taxon>Opisthorchiata</taxon>
        <taxon>Opisthorchiidae</taxon>
        <taxon>Opisthorchis</taxon>
    </lineage>
</organism>
<proteinExistence type="predicted"/>
<dbReference type="KEGG" id="ovi:T265_15684"/>
<feature type="non-terminal residue" evidence="1">
    <location>
        <position position="1"/>
    </location>
</feature>
<dbReference type="GeneID" id="20329849"/>
<sequence length="93" mass="10535">KLKQLPIVTYTKLPSRDSFSAYRVTSKLKQLPIVTYTKLPSRDSFCAYRVTSGEPVNSEILKAFSDHIFLDLQDGAFADCAVCPRMLQEDCEK</sequence>
<dbReference type="CTD" id="20329849"/>
<dbReference type="EMBL" id="KL597359">
    <property type="protein sequence ID" value="KER19053.1"/>
    <property type="molecule type" value="Genomic_DNA"/>
</dbReference>